<reference evidence="1 2" key="1">
    <citation type="submission" date="2020-02" db="EMBL/GenBank/DDBJ databases">
        <authorList>
            <person name="Kim H.M."/>
            <person name="Jeon C.O."/>
        </authorList>
    </citation>
    <scope>NUCLEOTIDE SEQUENCE [LARGE SCALE GENOMIC DNA]</scope>
    <source>
        <strain evidence="1 2">PeD5</strain>
    </source>
</reference>
<dbReference type="SUPFAM" id="SSF56784">
    <property type="entry name" value="HAD-like"/>
    <property type="match status" value="1"/>
</dbReference>
<dbReference type="EMBL" id="JAAIKB010000025">
    <property type="protein sequence ID" value="NGM24141.1"/>
    <property type="molecule type" value="Genomic_DNA"/>
</dbReference>
<comment type="caution">
    <text evidence="1">The sequence shown here is derived from an EMBL/GenBank/DDBJ whole genome shotgun (WGS) entry which is preliminary data.</text>
</comment>
<dbReference type="AlphaFoldDB" id="A0A6M1LUM4"/>
<evidence type="ECO:0000313" key="1">
    <source>
        <dbReference type="EMBL" id="NGM24141.1"/>
    </source>
</evidence>
<evidence type="ECO:0000313" key="2">
    <source>
        <dbReference type="Proteomes" id="UP000475385"/>
    </source>
</evidence>
<dbReference type="InterPro" id="IPR023214">
    <property type="entry name" value="HAD_sf"/>
</dbReference>
<gene>
    <name evidence="1" type="ORF">G3576_29380</name>
</gene>
<dbReference type="Gene3D" id="3.40.50.1000">
    <property type="entry name" value="HAD superfamily/HAD-like"/>
    <property type="match status" value="1"/>
</dbReference>
<keyword evidence="2" id="KW-1185">Reference proteome</keyword>
<dbReference type="Proteomes" id="UP000475385">
    <property type="component" value="Unassembled WGS sequence"/>
</dbReference>
<reference evidence="1 2" key="2">
    <citation type="submission" date="2020-03" db="EMBL/GenBank/DDBJ databases">
        <title>Roseomonas stagni sp. nov., isolated from pond water in Japan.</title>
        <authorList>
            <person name="Furuhata K."/>
            <person name="Miyamoto H."/>
            <person name="Goto K."/>
        </authorList>
    </citation>
    <scope>NUCLEOTIDE SEQUENCE [LARGE SCALE GENOMIC DNA]</scope>
    <source>
        <strain evidence="1 2">PeD5</strain>
    </source>
</reference>
<name>A0A6M1LUM4_9PROT</name>
<dbReference type="InterPro" id="IPR036412">
    <property type="entry name" value="HAD-like_sf"/>
</dbReference>
<sequence length="690" mass="75483">MTTGFHVSNEGTRLHPVASLLTTAAVPVSPTTLHSFDVFDTLVTRTTWRPEDVFLLLGSRLHAAGLLRTKPELFAAHRMAAEAALRAAPGTEEVDLHAIHAALAATHGWGMAEIQRAMELEVEVETLCIRPIAANVARLAALQAAGAEVALLSDTYFDHPSLLRLLARAGVTVPAERVFASAPLQATKRTGLLFHHVANELGLLPTQISHCGDHPHSDLAVPHRLGIDATHWLDGMPTRHERMLHAGAERHPALLRSLLAGAARVARLSPGPLTPHERTLWNTGATVAGPLLCGFVLWVLQRARAMGEKHVHFVARDGQVLKAIAEILLAGLGWDIRCSYLHGSRQAWHLPALDGLDETVLSWLSDDAPHEPLRSILARADLRLEALTAPLSRHQMDGAEALDRPVAKDRLRALLAEPEVEIELRRAGRRRRAAALGYLRQQGVVGVSSALIVDLGWHGRLQRSLRRLVEVGAEKGETTRLTGFYLALRSRPEGFAGAEMQAYIEDPRFLKRLNPVLLEIFCSADHGTTRGYRQRADGRFEPELAEETDTRVLAWGLRSLQGGMLAFAHELTRAMALTGNTETESWTAALRDAGVAAYDDFRRDPNEAEALAFGTFLHADGQSHDAWSECAPLVAQTARLRLAFGLRVPGYTGHWPEASVRRDGGRLGEGLIALKRLRVRLLARMASARA</sequence>
<dbReference type="RefSeq" id="WP_164698053.1">
    <property type="nucleotide sequence ID" value="NZ_JAAIKB010000025.1"/>
</dbReference>
<evidence type="ECO:0008006" key="3">
    <source>
        <dbReference type="Google" id="ProtNLM"/>
    </source>
</evidence>
<organism evidence="1 2">
    <name type="scientific">Falsiroseomonas algicola</name>
    <dbReference type="NCBI Taxonomy" id="2716930"/>
    <lineage>
        <taxon>Bacteria</taxon>
        <taxon>Pseudomonadati</taxon>
        <taxon>Pseudomonadota</taxon>
        <taxon>Alphaproteobacteria</taxon>
        <taxon>Acetobacterales</taxon>
        <taxon>Roseomonadaceae</taxon>
        <taxon>Falsiroseomonas</taxon>
    </lineage>
</organism>
<accession>A0A6M1LUM4</accession>
<proteinExistence type="predicted"/>
<dbReference type="Gene3D" id="1.10.150.400">
    <property type="match status" value="1"/>
</dbReference>
<protein>
    <recommendedName>
        <fullName evidence="3">HAD family hydrolase</fullName>
    </recommendedName>
</protein>